<keyword evidence="1" id="KW-0488">Methylation</keyword>
<evidence type="ECO:0000256" key="3">
    <source>
        <dbReference type="ARBA" id="ARBA00023289"/>
    </source>
</evidence>
<proteinExistence type="inferred from homology"/>
<comment type="similarity">
    <text evidence="4">Belongs to the HIPP family.</text>
</comment>
<feature type="domain" description="HMA" evidence="6">
    <location>
        <begin position="133"/>
        <end position="199"/>
    </location>
</feature>
<name>A0A9Q1KYP3_9CARY</name>
<dbReference type="OrthoDB" id="689350at2759"/>
<gene>
    <name evidence="7" type="ORF">Cgig2_018129</name>
</gene>
<feature type="domain" description="HMA" evidence="6">
    <location>
        <begin position="52"/>
        <end position="117"/>
    </location>
</feature>
<feature type="region of interest" description="Disordered" evidence="5">
    <location>
        <begin position="205"/>
        <end position="239"/>
    </location>
</feature>
<keyword evidence="2" id="KW-0479">Metal-binding</keyword>
<dbReference type="EMBL" id="JAKOGI010000008">
    <property type="protein sequence ID" value="KAJ8451495.1"/>
    <property type="molecule type" value="Genomic_DNA"/>
</dbReference>
<dbReference type="Proteomes" id="UP001153076">
    <property type="component" value="Unassembled WGS sequence"/>
</dbReference>
<feature type="region of interest" description="Disordered" evidence="5">
    <location>
        <begin position="27"/>
        <end position="49"/>
    </location>
</feature>
<keyword evidence="3" id="KW-0636">Prenylation</keyword>
<comment type="caution">
    <text evidence="7">The sequence shown here is derived from an EMBL/GenBank/DDBJ whole genome shotgun (WGS) entry which is preliminary data.</text>
</comment>
<dbReference type="Gene3D" id="3.30.70.100">
    <property type="match status" value="2"/>
</dbReference>
<dbReference type="SUPFAM" id="SSF55008">
    <property type="entry name" value="HMA, heavy metal-associated domain"/>
    <property type="match status" value="2"/>
</dbReference>
<organism evidence="7 8">
    <name type="scientific">Carnegiea gigantea</name>
    <dbReference type="NCBI Taxonomy" id="171969"/>
    <lineage>
        <taxon>Eukaryota</taxon>
        <taxon>Viridiplantae</taxon>
        <taxon>Streptophyta</taxon>
        <taxon>Embryophyta</taxon>
        <taxon>Tracheophyta</taxon>
        <taxon>Spermatophyta</taxon>
        <taxon>Magnoliopsida</taxon>
        <taxon>eudicotyledons</taxon>
        <taxon>Gunneridae</taxon>
        <taxon>Pentapetalae</taxon>
        <taxon>Caryophyllales</taxon>
        <taxon>Cactineae</taxon>
        <taxon>Cactaceae</taxon>
        <taxon>Cactoideae</taxon>
        <taxon>Echinocereeae</taxon>
        <taxon>Carnegiea</taxon>
    </lineage>
</organism>
<dbReference type="AlphaFoldDB" id="A0A9Q1KYP3"/>
<accession>A0A9Q1KYP3</accession>
<dbReference type="InterPro" id="IPR006121">
    <property type="entry name" value="HMA_dom"/>
</dbReference>
<evidence type="ECO:0000256" key="1">
    <source>
        <dbReference type="ARBA" id="ARBA00022481"/>
    </source>
</evidence>
<dbReference type="InterPro" id="IPR036163">
    <property type="entry name" value="HMA_dom_sf"/>
</dbReference>
<reference evidence="7" key="1">
    <citation type="submission" date="2022-04" db="EMBL/GenBank/DDBJ databases">
        <title>Carnegiea gigantea Genome sequencing and assembly v2.</title>
        <authorList>
            <person name="Copetti D."/>
            <person name="Sanderson M.J."/>
            <person name="Burquez A."/>
            <person name="Wojciechowski M.F."/>
        </authorList>
    </citation>
    <scope>NUCLEOTIDE SEQUENCE</scope>
    <source>
        <strain evidence="7">SGP5-SGP5p</strain>
        <tissue evidence="7">Aerial part</tissue>
    </source>
</reference>
<dbReference type="Pfam" id="PF00403">
    <property type="entry name" value="HMA"/>
    <property type="match status" value="2"/>
</dbReference>
<dbReference type="PROSITE" id="PS50846">
    <property type="entry name" value="HMA_2"/>
    <property type="match status" value="2"/>
</dbReference>
<protein>
    <recommendedName>
        <fullName evidence="6">HMA domain-containing protein</fullName>
    </recommendedName>
</protein>
<keyword evidence="8" id="KW-1185">Reference proteome</keyword>
<feature type="compositionally biased region" description="Basic and acidic residues" evidence="5">
    <location>
        <begin position="205"/>
        <end position="218"/>
    </location>
</feature>
<dbReference type="CDD" id="cd00371">
    <property type="entry name" value="HMA"/>
    <property type="match status" value="2"/>
</dbReference>
<dbReference type="PANTHER" id="PTHR46195:SF3">
    <property type="entry name" value="HEAVY METAL-ASSOCIATED ISOPRENYLATED PLANT PROTEIN 3-LIKE"/>
    <property type="match status" value="1"/>
</dbReference>
<dbReference type="GO" id="GO:0046872">
    <property type="term" value="F:metal ion binding"/>
    <property type="evidence" value="ECO:0007669"/>
    <property type="project" value="UniProtKB-KW"/>
</dbReference>
<keyword evidence="3" id="KW-0449">Lipoprotein</keyword>
<dbReference type="InterPro" id="IPR044577">
    <property type="entry name" value="HIPP4/7/8/17/18/19"/>
</dbReference>
<evidence type="ECO:0000259" key="6">
    <source>
        <dbReference type="PROSITE" id="PS50846"/>
    </source>
</evidence>
<dbReference type="PANTHER" id="PTHR46195">
    <property type="entry name" value="HEAVY METAL-ASSOCIATED ISOPRENYLATED PLANT PROTEIN 7"/>
    <property type="match status" value="1"/>
</dbReference>
<evidence type="ECO:0000256" key="5">
    <source>
        <dbReference type="SAM" id="MobiDB-lite"/>
    </source>
</evidence>
<evidence type="ECO:0000256" key="4">
    <source>
        <dbReference type="ARBA" id="ARBA00024045"/>
    </source>
</evidence>
<evidence type="ECO:0000256" key="2">
    <source>
        <dbReference type="ARBA" id="ARBA00022723"/>
    </source>
</evidence>
<evidence type="ECO:0000313" key="8">
    <source>
        <dbReference type="Proteomes" id="UP001153076"/>
    </source>
</evidence>
<evidence type="ECO:0000313" key="7">
    <source>
        <dbReference type="EMBL" id="KAJ8451495.1"/>
    </source>
</evidence>
<sequence>MSEVWTPYIDQLLHLSNQGIAVQHSVRTTMARSTRNRDGTENASENNNNNNQQTIILGVYLHCEECVKPVIKCLKAFQGVEEVSANFTNHNLTIKGQKDIDPKKIAERLEKKCNKQVQIIAPKLKNQNAVKEEKKAEVTLNIYVHCENCGNNIKQRIQNMTGVQKVDVNVEKSQVVVKGELEPQKLVEYVNKRMGKVASIEKTENLRRENGRQRRAETENNNNNNNNSNGGGSIQHVPFFNGHNPQQMEFLYYSDQMFSDENTQACIIM</sequence>